<feature type="compositionally biased region" description="Low complexity" evidence="1">
    <location>
        <begin position="287"/>
        <end position="306"/>
    </location>
</feature>
<gene>
    <name evidence="2" type="ORF">CVLEPA_LOCUS29150</name>
</gene>
<organism evidence="2 3">
    <name type="scientific">Clavelina lepadiformis</name>
    <name type="common">Light-bulb sea squirt</name>
    <name type="synonym">Ascidia lepadiformis</name>
    <dbReference type="NCBI Taxonomy" id="159417"/>
    <lineage>
        <taxon>Eukaryota</taxon>
        <taxon>Metazoa</taxon>
        <taxon>Chordata</taxon>
        <taxon>Tunicata</taxon>
        <taxon>Ascidiacea</taxon>
        <taxon>Aplousobranchia</taxon>
        <taxon>Clavelinidae</taxon>
        <taxon>Clavelina</taxon>
    </lineage>
</organism>
<evidence type="ECO:0000256" key="1">
    <source>
        <dbReference type="SAM" id="MobiDB-lite"/>
    </source>
</evidence>
<name>A0ABP0GWN1_CLALP</name>
<dbReference type="EMBL" id="CAWYQH010000152">
    <property type="protein sequence ID" value="CAK8695950.1"/>
    <property type="molecule type" value="Genomic_DNA"/>
</dbReference>
<protein>
    <submittedName>
        <fullName evidence="2">Uncharacterized protein</fullName>
    </submittedName>
</protein>
<proteinExistence type="predicted"/>
<evidence type="ECO:0000313" key="3">
    <source>
        <dbReference type="Proteomes" id="UP001642483"/>
    </source>
</evidence>
<accession>A0ABP0GWN1</accession>
<reference evidence="2 3" key="1">
    <citation type="submission" date="2024-02" db="EMBL/GenBank/DDBJ databases">
        <authorList>
            <person name="Daric V."/>
            <person name="Darras S."/>
        </authorList>
    </citation>
    <scope>NUCLEOTIDE SEQUENCE [LARGE SCALE GENOMIC DNA]</scope>
</reference>
<evidence type="ECO:0000313" key="2">
    <source>
        <dbReference type="EMBL" id="CAK8695950.1"/>
    </source>
</evidence>
<comment type="caution">
    <text evidence="2">The sequence shown here is derived from an EMBL/GenBank/DDBJ whole genome shotgun (WGS) entry which is preliminary data.</text>
</comment>
<dbReference type="Proteomes" id="UP001642483">
    <property type="component" value="Unassembled WGS sequence"/>
</dbReference>
<sequence length="325" mass="34979">MPKARRLFACSCMPSCCGMRRKSKVYKEECEDDDLGMYSVETFTELSETHTSLQTVISLDLHEPPTTSPGDETGTQLIWKNTSSGGIHPVCTGVVAPVEANVIQRFKAASFESGEEAVNKTVRFDSNAGDAAQGDFIKMGNRAYRKTPLKQTTQSTLTDFDNFVCSFVGSVITSGISYYLATCSIHRGLQATISVAASDKSSDSDTVIGSESEMSEDEAVSDYVDHLLESVTSICSIAGSEVFEIQCSTAPSVEIESDEIAVVLQQSLIGNENPSDGPVTPPDDLDLSSSETSVSTEELSPSPSLEWDNYDLNLVQLEGIVTPVD</sequence>
<feature type="region of interest" description="Disordered" evidence="1">
    <location>
        <begin position="271"/>
        <end position="306"/>
    </location>
</feature>
<keyword evidence="3" id="KW-1185">Reference proteome</keyword>